<sequence>MNQQSNQQNERNATDQSDSATTNSSSDLQAQREAAVAALNLVKEKKKSIVKHLHLPWWQDPVIGLLMAMLVIHHAAPMPYDIIIVAVGCIGMVLVLRHYTNQALWVSGWRRGKTRKLSYAFFVIYLIHLFGSMWLNSQGHQWIIPVSAVSIFVIAQIYGRVWMSTWRKEMEAEDVG</sequence>
<feature type="transmembrane region" description="Helical" evidence="2">
    <location>
        <begin position="55"/>
        <end position="72"/>
    </location>
</feature>
<accession>A0A432VXU7</accession>
<dbReference type="EMBL" id="PIPI01000001">
    <property type="protein sequence ID" value="RUO21499.1"/>
    <property type="molecule type" value="Genomic_DNA"/>
</dbReference>
<keyword evidence="2" id="KW-1133">Transmembrane helix</keyword>
<keyword evidence="4" id="KW-1185">Reference proteome</keyword>
<evidence type="ECO:0000256" key="2">
    <source>
        <dbReference type="SAM" id="Phobius"/>
    </source>
</evidence>
<feature type="transmembrane region" description="Helical" evidence="2">
    <location>
        <begin position="142"/>
        <end position="161"/>
    </location>
</feature>
<keyword evidence="2" id="KW-0812">Transmembrane</keyword>
<gene>
    <name evidence="3" type="ORF">CWE06_01170</name>
</gene>
<feature type="transmembrane region" description="Helical" evidence="2">
    <location>
        <begin position="78"/>
        <end position="96"/>
    </location>
</feature>
<reference evidence="3 4" key="1">
    <citation type="journal article" date="2011" name="Front. Microbiol.">
        <title>Genomic signatures of strain selection and enhancement in Bacillus atrophaeus var. globigii, a historical biowarfare simulant.</title>
        <authorList>
            <person name="Gibbons H.S."/>
            <person name="Broomall S.M."/>
            <person name="McNew L.A."/>
            <person name="Daligault H."/>
            <person name="Chapman C."/>
            <person name="Bruce D."/>
            <person name="Karavis M."/>
            <person name="Krepps M."/>
            <person name="McGregor P.A."/>
            <person name="Hong C."/>
            <person name="Park K.H."/>
            <person name="Akmal A."/>
            <person name="Feldman A."/>
            <person name="Lin J.S."/>
            <person name="Chang W.E."/>
            <person name="Higgs B.W."/>
            <person name="Demirev P."/>
            <person name="Lindquist J."/>
            <person name="Liem A."/>
            <person name="Fochler E."/>
            <person name="Read T.D."/>
            <person name="Tapia R."/>
            <person name="Johnson S."/>
            <person name="Bishop-Lilly K.A."/>
            <person name="Detter C."/>
            <person name="Han C."/>
            <person name="Sozhamannan S."/>
            <person name="Rosenzweig C.N."/>
            <person name="Skowronski E.W."/>
        </authorList>
    </citation>
    <scope>NUCLEOTIDE SEQUENCE [LARGE SCALE GENOMIC DNA]</scope>
    <source>
        <strain evidence="3 4">AK5</strain>
    </source>
</reference>
<dbReference type="Proteomes" id="UP000288212">
    <property type="component" value="Unassembled WGS sequence"/>
</dbReference>
<comment type="caution">
    <text evidence="3">The sequence shown here is derived from an EMBL/GenBank/DDBJ whole genome shotgun (WGS) entry which is preliminary data.</text>
</comment>
<dbReference type="AlphaFoldDB" id="A0A432VXU7"/>
<name>A0A432VXU7_9GAMM</name>
<dbReference type="OrthoDB" id="7409765at2"/>
<evidence type="ECO:0000256" key="1">
    <source>
        <dbReference type="SAM" id="MobiDB-lite"/>
    </source>
</evidence>
<evidence type="ECO:0000313" key="4">
    <source>
        <dbReference type="Proteomes" id="UP000288212"/>
    </source>
</evidence>
<proteinExistence type="predicted"/>
<protein>
    <submittedName>
        <fullName evidence="3">Uncharacterized protein</fullName>
    </submittedName>
</protein>
<feature type="transmembrane region" description="Helical" evidence="2">
    <location>
        <begin position="117"/>
        <end position="136"/>
    </location>
</feature>
<organism evidence="3 4">
    <name type="scientific">Aliidiomarina haloalkalitolerans</name>
    <dbReference type="NCBI Taxonomy" id="859059"/>
    <lineage>
        <taxon>Bacteria</taxon>
        <taxon>Pseudomonadati</taxon>
        <taxon>Pseudomonadota</taxon>
        <taxon>Gammaproteobacteria</taxon>
        <taxon>Alteromonadales</taxon>
        <taxon>Idiomarinaceae</taxon>
        <taxon>Aliidiomarina</taxon>
    </lineage>
</organism>
<keyword evidence="2" id="KW-0472">Membrane</keyword>
<feature type="region of interest" description="Disordered" evidence="1">
    <location>
        <begin position="1"/>
        <end position="26"/>
    </location>
</feature>
<evidence type="ECO:0000313" key="3">
    <source>
        <dbReference type="EMBL" id="RUO21499.1"/>
    </source>
</evidence>
<dbReference type="RefSeq" id="WP_126790478.1">
    <property type="nucleotide sequence ID" value="NZ_PIPI01000001.1"/>
</dbReference>